<dbReference type="InterPro" id="IPR021720">
    <property type="entry name" value="Malectin_dom"/>
</dbReference>
<keyword evidence="14 20" id="KW-0472">Membrane</keyword>
<dbReference type="SUPFAM" id="SSF56112">
    <property type="entry name" value="Protein kinase-like (PK-like)"/>
    <property type="match status" value="1"/>
</dbReference>
<keyword evidence="6" id="KW-0808">Transferase</keyword>
<evidence type="ECO:0000256" key="5">
    <source>
        <dbReference type="ARBA" id="ARBA00022614"/>
    </source>
</evidence>
<dbReference type="Pfam" id="PF07714">
    <property type="entry name" value="PK_Tyr_Ser-Thr"/>
    <property type="match status" value="1"/>
</dbReference>
<evidence type="ECO:0000256" key="8">
    <source>
        <dbReference type="ARBA" id="ARBA00022729"/>
    </source>
</evidence>
<dbReference type="InterPro" id="IPR008271">
    <property type="entry name" value="Ser/Thr_kinase_AS"/>
</dbReference>
<evidence type="ECO:0000259" key="21">
    <source>
        <dbReference type="PROSITE" id="PS50011"/>
    </source>
</evidence>
<evidence type="ECO:0000313" key="22">
    <source>
        <dbReference type="EMBL" id="RVX04796.1"/>
    </source>
</evidence>
<dbReference type="Pfam" id="PF11721">
    <property type="entry name" value="Malectin"/>
    <property type="match status" value="1"/>
</dbReference>
<feature type="domain" description="Protein kinase" evidence="21">
    <location>
        <begin position="714"/>
        <end position="1008"/>
    </location>
</feature>
<dbReference type="GO" id="GO:0016020">
    <property type="term" value="C:membrane"/>
    <property type="evidence" value="ECO:0007669"/>
    <property type="project" value="UniProtKB-SubCell"/>
</dbReference>
<dbReference type="Pfam" id="PF00560">
    <property type="entry name" value="LRR_1"/>
    <property type="match status" value="2"/>
</dbReference>
<evidence type="ECO:0000256" key="2">
    <source>
        <dbReference type="ARBA" id="ARBA00012513"/>
    </source>
</evidence>
<keyword evidence="10" id="KW-0547">Nucleotide-binding</keyword>
<comment type="catalytic activity">
    <reaction evidence="18">
        <text>L-seryl-[protein] + ATP = O-phospho-L-seryl-[protein] + ADP + H(+)</text>
        <dbReference type="Rhea" id="RHEA:17989"/>
        <dbReference type="Rhea" id="RHEA-COMP:9863"/>
        <dbReference type="Rhea" id="RHEA-COMP:11604"/>
        <dbReference type="ChEBI" id="CHEBI:15378"/>
        <dbReference type="ChEBI" id="CHEBI:29999"/>
        <dbReference type="ChEBI" id="CHEBI:30616"/>
        <dbReference type="ChEBI" id="CHEBI:83421"/>
        <dbReference type="ChEBI" id="CHEBI:456216"/>
        <dbReference type="EC" id="2.7.11.1"/>
    </reaction>
</comment>
<dbReference type="InterPro" id="IPR011009">
    <property type="entry name" value="Kinase-like_dom_sf"/>
</dbReference>
<proteinExistence type="predicted"/>
<organism evidence="22 23">
    <name type="scientific">Vitis vinifera</name>
    <name type="common">Grape</name>
    <dbReference type="NCBI Taxonomy" id="29760"/>
    <lineage>
        <taxon>Eukaryota</taxon>
        <taxon>Viridiplantae</taxon>
        <taxon>Streptophyta</taxon>
        <taxon>Embryophyta</taxon>
        <taxon>Tracheophyta</taxon>
        <taxon>Spermatophyta</taxon>
        <taxon>Magnoliopsida</taxon>
        <taxon>eudicotyledons</taxon>
        <taxon>Gunneridae</taxon>
        <taxon>Pentapetalae</taxon>
        <taxon>rosids</taxon>
        <taxon>Vitales</taxon>
        <taxon>Vitaceae</taxon>
        <taxon>Viteae</taxon>
        <taxon>Vitis</taxon>
    </lineage>
</organism>
<dbReference type="PROSITE" id="PS51450">
    <property type="entry name" value="LRR"/>
    <property type="match status" value="1"/>
</dbReference>
<evidence type="ECO:0000256" key="9">
    <source>
        <dbReference type="ARBA" id="ARBA00022737"/>
    </source>
</evidence>
<dbReference type="Proteomes" id="UP000288805">
    <property type="component" value="Unassembled WGS sequence"/>
</dbReference>
<evidence type="ECO:0000256" key="18">
    <source>
        <dbReference type="ARBA" id="ARBA00048679"/>
    </source>
</evidence>
<dbReference type="FunFam" id="1.10.510.10:FF:000044">
    <property type="entry name" value="Putative LRR receptor-like serine/threonine-protein kinase"/>
    <property type="match status" value="1"/>
</dbReference>
<dbReference type="InterPro" id="IPR051824">
    <property type="entry name" value="LRR_Rcpt-Like_S/T_Kinase"/>
</dbReference>
<evidence type="ECO:0000256" key="11">
    <source>
        <dbReference type="ARBA" id="ARBA00022777"/>
    </source>
</evidence>
<keyword evidence="7 20" id="KW-0812">Transmembrane</keyword>
<dbReference type="PROSITE" id="PS00108">
    <property type="entry name" value="PROTEIN_KINASE_ST"/>
    <property type="match status" value="1"/>
</dbReference>
<dbReference type="InterPro" id="IPR032675">
    <property type="entry name" value="LRR_dom_sf"/>
</dbReference>
<reference evidence="22 23" key="1">
    <citation type="journal article" date="2018" name="PLoS Genet.">
        <title>Population sequencing reveals clonal diversity and ancestral inbreeding in the grapevine cultivar Chardonnay.</title>
        <authorList>
            <person name="Roach M.J."/>
            <person name="Johnson D.L."/>
            <person name="Bohlmann J."/>
            <person name="van Vuuren H.J."/>
            <person name="Jones S.J."/>
            <person name="Pretorius I.S."/>
            <person name="Schmidt S.A."/>
            <person name="Borneman A.R."/>
        </authorList>
    </citation>
    <scope>NUCLEOTIDE SEQUENCE [LARGE SCALE GENOMIC DNA]</scope>
    <source>
        <strain evidence="23">cv. Chardonnay</strain>
        <tissue evidence="22">Leaf</tissue>
    </source>
</reference>
<evidence type="ECO:0000256" key="7">
    <source>
        <dbReference type="ARBA" id="ARBA00022692"/>
    </source>
</evidence>
<feature type="transmembrane region" description="Helical" evidence="20">
    <location>
        <begin position="712"/>
        <end position="734"/>
    </location>
</feature>
<dbReference type="FunFam" id="3.80.10.10:FF:000766">
    <property type="entry name" value="Os05g0263100 protein"/>
    <property type="match status" value="1"/>
</dbReference>
<dbReference type="Gene3D" id="2.60.120.430">
    <property type="entry name" value="Galactose-binding lectin"/>
    <property type="match status" value="1"/>
</dbReference>
<dbReference type="CDD" id="cd14066">
    <property type="entry name" value="STKc_IRAK"/>
    <property type="match status" value="1"/>
</dbReference>
<dbReference type="Pfam" id="PF23598">
    <property type="entry name" value="LRR_14"/>
    <property type="match status" value="1"/>
</dbReference>
<evidence type="ECO:0000256" key="3">
    <source>
        <dbReference type="ARBA" id="ARBA00022527"/>
    </source>
</evidence>
<dbReference type="InterPro" id="IPR001611">
    <property type="entry name" value="Leu-rich_rpt"/>
</dbReference>
<evidence type="ECO:0000256" key="4">
    <source>
        <dbReference type="ARBA" id="ARBA00022553"/>
    </source>
</evidence>
<evidence type="ECO:0000256" key="6">
    <source>
        <dbReference type="ARBA" id="ARBA00022679"/>
    </source>
</evidence>
<dbReference type="GO" id="GO:0005524">
    <property type="term" value="F:ATP binding"/>
    <property type="evidence" value="ECO:0007669"/>
    <property type="project" value="UniProtKB-KW"/>
</dbReference>
<keyword evidence="15 22" id="KW-0675">Receptor</keyword>
<comment type="caution">
    <text evidence="22">The sequence shown here is derived from an EMBL/GenBank/DDBJ whole genome shotgun (WGS) entry which is preliminary data.</text>
</comment>
<comment type="catalytic activity">
    <reaction evidence="17">
        <text>L-threonyl-[protein] + ATP = O-phospho-L-threonyl-[protein] + ADP + H(+)</text>
        <dbReference type="Rhea" id="RHEA:46608"/>
        <dbReference type="Rhea" id="RHEA-COMP:11060"/>
        <dbReference type="Rhea" id="RHEA-COMP:11605"/>
        <dbReference type="ChEBI" id="CHEBI:15378"/>
        <dbReference type="ChEBI" id="CHEBI:30013"/>
        <dbReference type="ChEBI" id="CHEBI:30616"/>
        <dbReference type="ChEBI" id="CHEBI:61977"/>
        <dbReference type="ChEBI" id="CHEBI:456216"/>
        <dbReference type="EC" id="2.7.11.1"/>
    </reaction>
</comment>
<keyword evidence="8" id="KW-0732">Signal</keyword>
<dbReference type="PROSITE" id="PS50011">
    <property type="entry name" value="PROTEIN_KINASE_DOM"/>
    <property type="match status" value="1"/>
</dbReference>
<dbReference type="GO" id="GO:0004674">
    <property type="term" value="F:protein serine/threonine kinase activity"/>
    <property type="evidence" value="ECO:0007669"/>
    <property type="project" value="UniProtKB-KW"/>
</dbReference>
<protein>
    <recommendedName>
        <fullName evidence="2">non-specific serine/threonine protein kinase</fullName>
        <ecNumber evidence="2">2.7.11.1</ecNumber>
    </recommendedName>
</protein>
<dbReference type="SUPFAM" id="SSF52058">
    <property type="entry name" value="L domain-like"/>
    <property type="match status" value="1"/>
</dbReference>
<feature type="compositionally biased region" description="Polar residues" evidence="19">
    <location>
        <begin position="1033"/>
        <end position="1066"/>
    </location>
</feature>
<dbReference type="PANTHER" id="PTHR48006:SF34">
    <property type="entry name" value="OS08G0203700 PROTEIN"/>
    <property type="match status" value="1"/>
</dbReference>
<name>A0A438J7B9_VITVI</name>
<keyword evidence="16" id="KW-0325">Glycoprotein</keyword>
<dbReference type="EMBL" id="QGNW01000059">
    <property type="protein sequence ID" value="RVX04796.1"/>
    <property type="molecule type" value="Genomic_DNA"/>
</dbReference>
<keyword evidence="12" id="KW-0067">ATP-binding</keyword>
<dbReference type="SMART" id="SM00220">
    <property type="entry name" value="S_TKc"/>
    <property type="match status" value="1"/>
</dbReference>
<dbReference type="InterPro" id="IPR001245">
    <property type="entry name" value="Ser-Thr/Tyr_kinase_cat_dom"/>
</dbReference>
<evidence type="ECO:0000256" key="12">
    <source>
        <dbReference type="ARBA" id="ARBA00022840"/>
    </source>
</evidence>
<evidence type="ECO:0000256" key="20">
    <source>
        <dbReference type="SAM" id="Phobius"/>
    </source>
</evidence>
<evidence type="ECO:0000256" key="13">
    <source>
        <dbReference type="ARBA" id="ARBA00022989"/>
    </source>
</evidence>
<evidence type="ECO:0000313" key="23">
    <source>
        <dbReference type="Proteomes" id="UP000288805"/>
    </source>
</evidence>
<evidence type="ECO:0000256" key="10">
    <source>
        <dbReference type="ARBA" id="ARBA00022741"/>
    </source>
</evidence>
<evidence type="ECO:0000256" key="15">
    <source>
        <dbReference type="ARBA" id="ARBA00023170"/>
    </source>
</evidence>
<evidence type="ECO:0000256" key="19">
    <source>
        <dbReference type="SAM" id="MobiDB-lite"/>
    </source>
</evidence>
<dbReference type="InterPro" id="IPR055414">
    <property type="entry name" value="LRR_R13L4/SHOC2-like"/>
</dbReference>
<keyword evidence="11 22" id="KW-0418">Kinase</keyword>
<evidence type="ECO:0000256" key="17">
    <source>
        <dbReference type="ARBA" id="ARBA00047899"/>
    </source>
</evidence>
<dbReference type="InterPro" id="IPR000719">
    <property type="entry name" value="Prot_kinase_dom"/>
</dbReference>
<sequence length="1078" mass="119753">MHYLLFGVIVETVKALNSIFQKWDLEAVPLWNISGEPCSGSAIDDTEFESDANNPAIKCDCSYDDNTTCHITQLRVHALNKTGVILEEFKAFTYIMVFKLDMNYFTGPLPSFIGNLSQLTYLSVSHNALSGTIPKELGNLKELLMLSIGSNNFSGTLPPEIGNLVKLQQIYIDSSGVAGEIPSTFAKLQDMKVMYATDVLITGKIPDFIGDWTKLESLRIGDLENVSSSLDFIKEMKNLTDLVLRNSLISGSIPAYIGQFQSLKTLDLSFNNLTGEIPDALFNLSSLTSLFLGTNRLSGTFPAEKSEQLQTIQITNTKVIRAASPPLIPAPTKIPQRDLSYNELSGSFPPWLKSGLQLQARCSILKQWQEGDTGKHKKSSEIVSSQRIQMTATDDWFKHMYLAMMVMGVVMVLKLNLLSLARLGSNCLYMEKGKALKRGTSALGIKKKHKATEGWSLQILQGCFKEYKTRNLVANNLTFDSTNRSILKDWNVFRETFLATGMLHPIARCTILFITHHHFNLYIKHVTRDDTNVSIKCGGSEWKAPDGTIYEADNSITTNAASTSYYVSKLENWGFSNVGLYGDRVAYKTNKAENGNYTVSLQFAEMVLKDPSAQTWESTGRRVFDIYIQGTLQLKDFDITEVAGGVERAIERKFNVVVSQNYLEIHLFWAGKGTCCIPFEGYYGPSISALSVVSDLERIPSTTSPKKRNTGLIVGIIVAVGILSFILICAVFYVKRKTSNLNEEIGCYFLGTLPDGRIVAVKELTVASQHAKTQFITEITTISTVQHRNLVKLYGFCIKGNKRLLVYEYLENGSLDHALFGKRDLHLDWPTRFNICLATARALAYLHEESRPRIVHRDVKASNILLDEYLCPKISDFGLAKLYDDKKTHISTGIAGTIGYLAPEYAMRGHLTEKADVFGFGVVALEILCGRPNTDNSLDAKMKYLLEWAWALHENNRSLDLIDPRLIEFNENEAIRVVGVAFLCTQASPMLRPTMSRVVAMLAGDIEVSTITSKPSYLTDWDFNDTTSGFLSEDTQTSFTSNESPSNPKSCASNKSASNPTPSPVNISGPMLHGIVGD</sequence>
<dbReference type="PANTHER" id="PTHR48006">
    <property type="entry name" value="LEUCINE-RICH REPEAT-CONTAINING PROTEIN DDB_G0281931-RELATED"/>
    <property type="match status" value="1"/>
</dbReference>
<accession>A0A438J7B9</accession>
<dbReference type="EC" id="2.7.11.1" evidence="2"/>
<dbReference type="AlphaFoldDB" id="A0A438J7B9"/>
<dbReference type="Gene3D" id="3.30.200.20">
    <property type="entry name" value="Phosphorylase Kinase, domain 1"/>
    <property type="match status" value="1"/>
</dbReference>
<keyword evidence="13 20" id="KW-1133">Transmembrane helix</keyword>
<dbReference type="FunFam" id="3.80.10.10:FF:000041">
    <property type="entry name" value="LRR receptor-like serine/threonine-protein kinase ERECTA"/>
    <property type="match status" value="1"/>
</dbReference>
<keyword evidence="9" id="KW-0677">Repeat</keyword>
<dbReference type="Gene3D" id="3.80.10.10">
    <property type="entry name" value="Ribonuclease Inhibitor"/>
    <property type="match status" value="2"/>
</dbReference>
<comment type="subcellular location">
    <subcellularLocation>
        <location evidence="1">Membrane</location>
        <topology evidence="1">Single-pass type I membrane protein</topology>
    </subcellularLocation>
</comment>
<evidence type="ECO:0000256" key="1">
    <source>
        <dbReference type="ARBA" id="ARBA00004479"/>
    </source>
</evidence>
<feature type="transmembrane region" description="Helical" evidence="20">
    <location>
        <begin position="400"/>
        <end position="421"/>
    </location>
</feature>
<evidence type="ECO:0000256" key="14">
    <source>
        <dbReference type="ARBA" id="ARBA00023136"/>
    </source>
</evidence>
<evidence type="ECO:0000256" key="16">
    <source>
        <dbReference type="ARBA" id="ARBA00023180"/>
    </source>
</evidence>
<feature type="region of interest" description="Disordered" evidence="19">
    <location>
        <begin position="1033"/>
        <end position="1078"/>
    </location>
</feature>
<keyword evidence="4" id="KW-0597">Phosphoprotein</keyword>
<gene>
    <name evidence="22" type="primary">VvCHDp000680_3</name>
    <name evidence="22" type="ORF">CK203_025000</name>
</gene>
<keyword evidence="3" id="KW-0723">Serine/threonine-protein kinase</keyword>
<keyword evidence="5" id="KW-0433">Leucine-rich repeat</keyword>
<dbReference type="Gene3D" id="1.10.510.10">
    <property type="entry name" value="Transferase(Phosphotransferase) domain 1"/>
    <property type="match status" value="1"/>
</dbReference>